<keyword evidence="8" id="KW-1185">Reference proteome</keyword>
<dbReference type="Pfam" id="PF07687">
    <property type="entry name" value="M20_dimer"/>
    <property type="match status" value="1"/>
</dbReference>
<protein>
    <submittedName>
        <fullName evidence="7">Carboxypeptidase PM20D1</fullName>
    </submittedName>
</protein>
<keyword evidence="2" id="KW-0645">Protease</keyword>
<reference evidence="7 8" key="1">
    <citation type="submission" date="2018-10" db="EMBL/GenBank/DDBJ databases">
        <title>Sequencing the genomes of 1000 actinobacteria strains.</title>
        <authorList>
            <person name="Klenk H.-P."/>
        </authorList>
    </citation>
    <scope>NUCLEOTIDE SEQUENCE [LARGE SCALE GENOMIC DNA]</scope>
    <source>
        <strain evidence="7 8">DSM 17894</strain>
    </source>
</reference>
<keyword evidence="5" id="KW-0862">Zinc</keyword>
<dbReference type="InterPro" id="IPR011650">
    <property type="entry name" value="Peptidase_M20_dimer"/>
</dbReference>
<dbReference type="InterPro" id="IPR002933">
    <property type="entry name" value="Peptidase_M20"/>
</dbReference>
<dbReference type="AlphaFoldDB" id="A0A495IC77"/>
<evidence type="ECO:0000256" key="1">
    <source>
        <dbReference type="ARBA" id="ARBA00006247"/>
    </source>
</evidence>
<evidence type="ECO:0000256" key="4">
    <source>
        <dbReference type="ARBA" id="ARBA00022801"/>
    </source>
</evidence>
<dbReference type="InterPro" id="IPR047177">
    <property type="entry name" value="Pept_M20A"/>
</dbReference>
<proteinExistence type="inferred from homology"/>
<evidence type="ECO:0000259" key="6">
    <source>
        <dbReference type="Pfam" id="PF07687"/>
    </source>
</evidence>
<dbReference type="SUPFAM" id="SSF53187">
    <property type="entry name" value="Zn-dependent exopeptidases"/>
    <property type="match status" value="1"/>
</dbReference>
<evidence type="ECO:0000256" key="5">
    <source>
        <dbReference type="ARBA" id="ARBA00022833"/>
    </source>
</evidence>
<keyword evidence="3" id="KW-0479">Metal-binding</keyword>
<evidence type="ECO:0000256" key="3">
    <source>
        <dbReference type="ARBA" id="ARBA00022723"/>
    </source>
</evidence>
<dbReference type="InterPro" id="IPR036264">
    <property type="entry name" value="Bact_exopeptidase_dim_dom"/>
</dbReference>
<comment type="similarity">
    <text evidence="1">Belongs to the peptidase M20A family.</text>
</comment>
<gene>
    <name evidence="7" type="ORF">C8E83_0700</name>
</gene>
<feature type="domain" description="Peptidase M20 dimerisation" evidence="6">
    <location>
        <begin position="203"/>
        <end position="348"/>
    </location>
</feature>
<sequence>MPTEPTPAVAPGLPVAEKLREVVRLPTVAGLPRDAPETAAFDALLGTLERLFPLVHARLGLTRIGEHGLLFRWAGSGGGRPVILMAHLDVVPADLSAPWTHPPFDAVVDAGAVWGRGTLDDKGAVVAILEAAETLLADGFTPTSDVWLSFGATEEVSGGDAPAAVDELRRRGVTPWFILDEGGAVAHESFPGVAAPIAVVGVSEKGVTSVELIAEGRGGHASTPARLGPTARIGRALARLDRSPMPAALSDTTVEMLRRMAPHARGPLARLLASAGAMRPVVARALIAAGPESAAMTRTTFALTTLAGAPALNVIASKATAGVNIRVAPGDTVAGAVRHIRRAIRDRHVRIRMLEENEPCPVSPLDDAFELLEATTAEVFPDAVTAPYVMLGATDARHFTRIADRVYRFTPFRMSKAQREAIHAYDERLGVADLADGVRWYRRLIESLPA</sequence>
<dbReference type="Proteomes" id="UP000280008">
    <property type="component" value="Unassembled WGS sequence"/>
</dbReference>
<dbReference type="SUPFAM" id="SSF55031">
    <property type="entry name" value="Bacterial exopeptidase dimerisation domain"/>
    <property type="match status" value="1"/>
</dbReference>
<keyword evidence="7" id="KW-0121">Carboxypeptidase</keyword>
<dbReference type="EMBL" id="RBKS01000001">
    <property type="protein sequence ID" value="RKR73607.1"/>
    <property type="molecule type" value="Genomic_DNA"/>
</dbReference>
<dbReference type="Gene3D" id="3.40.630.10">
    <property type="entry name" value="Zn peptidases"/>
    <property type="match status" value="1"/>
</dbReference>
<dbReference type="GO" id="GO:0004180">
    <property type="term" value="F:carboxypeptidase activity"/>
    <property type="evidence" value="ECO:0007669"/>
    <property type="project" value="UniProtKB-KW"/>
</dbReference>
<dbReference type="GO" id="GO:0046872">
    <property type="term" value="F:metal ion binding"/>
    <property type="evidence" value="ECO:0007669"/>
    <property type="project" value="UniProtKB-KW"/>
</dbReference>
<dbReference type="GO" id="GO:0006508">
    <property type="term" value="P:proteolysis"/>
    <property type="evidence" value="ECO:0007669"/>
    <property type="project" value="UniProtKB-KW"/>
</dbReference>
<name>A0A495IC77_9MICO</name>
<keyword evidence="4" id="KW-0378">Hydrolase</keyword>
<evidence type="ECO:0000313" key="7">
    <source>
        <dbReference type="EMBL" id="RKR73607.1"/>
    </source>
</evidence>
<accession>A0A495IC77</accession>
<dbReference type="Pfam" id="PF01546">
    <property type="entry name" value="Peptidase_M20"/>
    <property type="match status" value="1"/>
</dbReference>
<dbReference type="PANTHER" id="PTHR45962">
    <property type="entry name" value="N-FATTY-ACYL-AMINO ACID SYNTHASE/HYDROLASE PM20D1"/>
    <property type="match status" value="1"/>
</dbReference>
<comment type="caution">
    <text evidence="7">The sequence shown here is derived from an EMBL/GenBank/DDBJ whole genome shotgun (WGS) entry which is preliminary data.</text>
</comment>
<dbReference type="RefSeq" id="WP_245981389.1">
    <property type="nucleotide sequence ID" value="NZ_RBKS01000001.1"/>
</dbReference>
<dbReference type="Gene3D" id="1.10.150.900">
    <property type="match status" value="1"/>
</dbReference>
<dbReference type="Gene3D" id="3.30.70.360">
    <property type="match status" value="1"/>
</dbReference>
<evidence type="ECO:0000256" key="2">
    <source>
        <dbReference type="ARBA" id="ARBA00022670"/>
    </source>
</evidence>
<organism evidence="7 8">
    <name type="scientific">Frondihabitans australicus</name>
    <dbReference type="NCBI Taxonomy" id="386892"/>
    <lineage>
        <taxon>Bacteria</taxon>
        <taxon>Bacillati</taxon>
        <taxon>Actinomycetota</taxon>
        <taxon>Actinomycetes</taxon>
        <taxon>Micrococcales</taxon>
        <taxon>Microbacteriaceae</taxon>
        <taxon>Frondihabitans</taxon>
    </lineage>
</organism>
<dbReference type="PANTHER" id="PTHR45962:SF1">
    <property type="entry name" value="N-FATTY-ACYL-AMINO ACID SYNTHASE_HYDROLASE PM20D1"/>
    <property type="match status" value="1"/>
</dbReference>
<evidence type="ECO:0000313" key="8">
    <source>
        <dbReference type="Proteomes" id="UP000280008"/>
    </source>
</evidence>